<dbReference type="EMBL" id="CP136594">
    <property type="protein sequence ID" value="WOE73975.1"/>
    <property type="molecule type" value="Genomic_DNA"/>
</dbReference>
<dbReference type="Gene3D" id="1.20.120.550">
    <property type="entry name" value="Membrane associated eicosanoid/glutathione metabolism-like domain"/>
    <property type="match status" value="1"/>
</dbReference>
<dbReference type="KEGG" id="acoa:RB602_08865"/>
<evidence type="ECO:0000256" key="5">
    <source>
        <dbReference type="SAM" id="Phobius"/>
    </source>
</evidence>
<evidence type="ECO:0000256" key="1">
    <source>
        <dbReference type="ARBA" id="ARBA00004370"/>
    </source>
</evidence>
<reference evidence="6 7" key="1">
    <citation type="submission" date="2023-10" db="EMBL/GenBank/DDBJ databases">
        <title>Complete genome sequence of a Sphingomonadaceae bacterium.</title>
        <authorList>
            <person name="Yan C."/>
        </authorList>
    </citation>
    <scope>NUCLEOTIDE SEQUENCE [LARGE SCALE GENOMIC DNA]</scope>
    <source>
        <strain evidence="6 7">SCSIO 66989</strain>
    </source>
</reference>
<keyword evidence="4 5" id="KW-0472">Membrane</keyword>
<dbReference type="Pfam" id="PF01124">
    <property type="entry name" value="MAPEG"/>
    <property type="match status" value="1"/>
</dbReference>
<dbReference type="AlphaFoldDB" id="A0AA97F7J9"/>
<keyword evidence="3 5" id="KW-1133">Transmembrane helix</keyword>
<evidence type="ECO:0000256" key="2">
    <source>
        <dbReference type="ARBA" id="ARBA00022692"/>
    </source>
</evidence>
<dbReference type="Proteomes" id="UP001302429">
    <property type="component" value="Chromosome"/>
</dbReference>
<evidence type="ECO:0000313" key="7">
    <source>
        <dbReference type="Proteomes" id="UP001302429"/>
    </source>
</evidence>
<dbReference type="RefSeq" id="WP_317080206.1">
    <property type="nucleotide sequence ID" value="NZ_CP136594.1"/>
</dbReference>
<keyword evidence="2 5" id="KW-0812">Transmembrane</keyword>
<name>A0AA97F7J9_9SPHN</name>
<evidence type="ECO:0000256" key="3">
    <source>
        <dbReference type="ARBA" id="ARBA00022989"/>
    </source>
</evidence>
<feature type="transmembrane region" description="Helical" evidence="5">
    <location>
        <begin position="119"/>
        <end position="138"/>
    </location>
</feature>
<evidence type="ECO:0000313" key="6">
    <source>
        <dbReference type="EMBL" id="WOE73975.1"/>
    </source>
</evidence>
<gene>
    <name evidence="6" type="ORF">RB602_08865</name>
</gene>
<dbReference type="InterPro" id="IPR001129">
    <property type="entry name" value="Membr-assoc_MAPEG"/>
</dbReference>
<feature type="transmembrane region" description="Helical" evidence="5">
    <location>
        <begin position="73"/>
        <end position="99"/>
    </location>
</feature>
<proteinExistence type="predicted"/>
<comment type="subcellular location">
    <subcellularLocation>
        <location evidence="1">Membrane</location>
    </subcellularLocation>
</comment>
<protein>
    <submittedName>
        <fullName evidence="6">MAPEG family protein</fullName>
    </submittedName>
</protein>
<evidence type="ECO:0000256" key="4">
    <source>
        <dbReference type="ARBA" id="ARBA00023136"/>
    </source>
</evidence>
<accession>A0AA97F7J9</accession>
<dbReference type="SUPFAM" id="SSF161084">
    <property type="entry name" value="MAPEG domain-like"/>
    <property type="match status" value="1"/>
</dbReference>
<keyword evidence="7" id="KW-1185">Reference proteome</keyword>
<feature type="transmembrane region" description="Helical" evidence="5">
    <location>
        <begin position="6"/>
        <end position="24"/>
    </location>
</feature>
<sequence length="141" mass="15478">MNTALLVPAIVLVLWTLIMLFWMAGTRLPALKKLGIDMSAQPGGRGPDVDPVVPPQVAWKSHNHTHLMEQPTLFYATVIILTLSDSVSTLTIGVTWAYVGLRIAHSLWQSLVNTVMIRFMLFLAATICLIALALTALLNML</sequence>
<dbReference type="InterPro" id="IPR023352">
    <property type="entry name" value="MAPEG-like_dom_sf"/>
</dbReference>
<dbReference type="GO" id="GO:0016020">
    <property type="term" value="C:membrane"/>
    <property type="evidence" value="ECO:0007669"/>
    <property type="project" value="UniProtKB-SubCell"/>
</dbReference>
<organism evidence="6 7">
    <name type="scientific">Alterisphingorhabdus coralli</name>
    <dbReference type="NCBI Taxonomy" id="3071408"/>
    <lineage>
        <taxon>Bacteria</taxon>
        <taxon>Pseudomonadati</taxon>
        <taxon>Pseudomonadota</taxon>
        <taxon>Alphaproteobacteria</taxon>
        <taxon>Sphingomonadales</taxon>
        <taxon>Sphingomonadaceae</taxon>
        <taxon>Alterisphingorhabdus (ex Yan et al. 2024)</taxon>
    </lineage>
</organism>